<sequence length="53" mass="6685">MKKNKKNKKQYLKYISNSGSGHFYIFKKRKNYVLSIRKYDPIFKKHYIYKYEK</sequence>
<dbReference type="InterPro" id="IPR001705">
    <property type="entry name" value="Ribosomal_bL33"/>
</dbReference>
<organism evidence="6 7">
    <name type="scientific">Candidatus Vidania fulgoroideorum</name>
    <dbReference type="NCBI Taxonomy" id="881286"/>
    <lineage>
        <taxon>Bacteria</taxon>
        <taxon>Pseudomonadati</taxon>
        <taxon>Pseudomonadota</taxon>
        <taxon>Betaproteobacteria</taxon>
        <taxon>Candidatus Vidania</taxon>
    </lineage>
</organism>
<reference evidence="6 7" key="1">
    <citation type="submission" date="2018-03" db="EMBL/GenBank/DDBJ databases">
        <title>A parallel universe: an anciently diverged bacterial symbiosis in a Hawaiian planthopper (Hemiptera: Cixiidae) reveals rearranged nutritional responsibilities.</title>
        <authorList>
            <person name="Bennett G."/>
            <person name="Mao M."/>
        </authorList>
    </citation>
    <scope>NUCLEOTIDE SEQUENCE [LARGE SCALE GENOMIC DNA]</scope>
    <source>
        <strain evidence="6 7">OLIH</strain>
    </source>
</reference>
<proteinExistence type="inferred from homology"/>
<dbReference type="NCBIfam" id="TIGR01023">
    <property type="entry name" value="rpmG_bact"/>
    <property type="match status" value="1"/>
</dbReference>
<dbReference type="GO" id="GO:0005737">
    <property type="term" value="C:cytoplasm"/>
    <property type="evidence" value="ECO:0007669"/>
    <property type="project" value="UniProtKB-ARBA"/>
</dbReference>
<accession>A0A346E0E0</accession>
<comment type="similarity">
    <text evidence="1">Belongs to the bacterial ribosomal protein bL33 family.</text>
</comment>
<dbReference type="AlphaFoldDB" id="A0A346E0E0"/>
<dbReference type="GO" id="GO:1990904">
    <property type="term" value="C:ribonucleoprotein complex"/>
    <property type="evidence" value="ECO:0007669"/>
    <property type="project" value="UniProtKB-KW"/>
</dbReference>
<evidence type="ECO:0000313" key="7">
    <source>
        <dbReference type="Proteomes" id="UP000257084"/>
    </source>
</evidence>
<dbReference type="Proteomes" id="UP000257084">
    <property type="component" value="Chromosome"/>
</dbReference>
<evidence type="ECO:0000256" key="3">
    <source>
        <dbReference type="ARBA" id="ARBA00023274"/>
    </source>
</evidence>
<dbReference type="SUPFAM" id="SSF57829">
    <property type="entry name" value="Zn-binding ribosomal proteins"/>
    <property type="match status" value="1"/>
</dbReference>
<keyword evidence="2 6" id="KW-0689">Ribosomal protein</keyword>
<name>A0A346E0E0_9PROT</name>
<dbReference type="InterPro" id="IPR038584">
    <property type="entry name" value="Ribosomal_bL33_sf"/>
</dbReference>
<dbReference type="KEGG" id="vfg:C9I84_040"/>
<keyword evidence="3" id="KW-0687">Ribonucleoprotein</keyword>
<gene>
    <name evidence="6" type="ORF">C9I84_040</name>
</gene>
<evidence type="ECO:0000256" key="1">
    <source>
        <dbReference type="ARBA" id="ARBA00007596"/>
    </source>
</evidence>
<evidence type="ECO:0000256" key="5">
    <source>
        <dbReference type="ARBA" id="ARBA00035488"/>
    </source>
</evidence>
<dbReference type="GO" id="GO:0006412">
    <property type="term" value="P:translation"/>
    <property type="evidence" value="ECO:0007669"/>
    <property type="project" value="InterPro"/>
</dbReference>
<keyword evidence="7" id="KW-1185">Reference proteome</keyword>
<evidence type="ECO:0000256" key="4">
    <source>
        <dbReference type="ARBA" id="ARBA00035176"/>
    </source>
</evidence>
<dbReference type="Gene3D" id="2.20.28.120">
    <property type="entry name" value="Ribosomal protein L33"/>
    <property type="match status" value="1"/>
</dbReference>
<evidence type="ECO:0000256" key="2">
    <source>
        <dbReference type="ARBA" id="ARBA00022980"/>
    </source>
</evidence>
<protein>
    <recommendedName>
        <fullName evidence="4">Large ribosomal subunit protein bL33</fullName>
    </recommendedName>
    <alternativeName>
        <fullName evidence="5">50S ribosomal protein L33</fullName>
    </alternativeName>
</protein>
<evidence type="ECO:0000313" key="6">
    <source>
        <dbReference type="EMBL" id="AXN02445.1"/>
    </source>
</evidence>
<dbReference type="GO" id="GO:0005840">
    <property type="term" value="C:ribosome"/>
    <property type="evidence" value="ECO:0007669"/>
    <property type="project" value="UniProtKB-KW"/>
</dbReference>
<dbReference type="GO" id="GO:0003735">
    <property type="term" value="F:structural constituent of ribosome"/>
    <property type="evidence" value="ECO:0007669"/>
    <property type="project" value="InterPro"/>
</dbReference>
<dbReference type="InterPro" id="IPR011332">
    <property type="entry name" value="Ribosomal_zn-bd"/>
</dbReference>
<dbReference type="EMBL" id="CP028360">
    <property type="protein sequence ID" value="AXN02445.1"/>
    <property type="molecule type" value="Genomic_DNA"/>
</dbReference>